<dbReference type="RefSeq" id="WP_344189637.1">
    <property type="nucleotide sequence ID" value="NZ_BAAAND010000004.1"/>
</dbReference>
<comment type="caution">
    <text evidence="5">The sequence shown here is derived from an EMBL/GenBank/DDBJ whole genome shotgun (WGS) entry which is preliminary data.</text>
</comment>
<dbReference type="Proteomes" id="UP001500190">
    <property type="component" value="Unassembled WGS sequence"/>
</dbReference>
<dbReference type="Pfam" id="PF13378">
    <property type="entry name" value="MR_MLE_C"/>
    <property type="match status" value="1"/>
</dbReference>
<dbReference type="InterPro" id="IPR036849">
    <property type="entry name" value="Enolase-like_C_sf"/>
</dbReference>
<keyword evidence="3" id="KW-0413">Isomerase</keyword>
<evidence type="ECO:0000259" key="4">
    <source>
        <dbReference type="SMART" id="SM00922"/>
    </source>
</evidence>
<evidence type="ECO:0000256" key="1">
    <source>
        <dbReference type="ARBA" id="ARBA00008031"/>
    </source>
</evidence>
<evidence type="ECO:0000256" key="3">
    <source>
        <dbReference type="ARBA" id="ARBA00023235"/>
    </source>
</evidence>
<gene>
    <name evidence="5" type="ORF">GCM10009742_21260</name>
</gene>
<dbReference type="EMBL" id="BAAAND010000004">
    <property type="protein sequence ID" value="GAA1577279.1"/>
    <property type="molecule type" value="Genomic_DNA"/>
</dbReference>
<dbReference type="SUPFAM" id="SSF54826">
    <property type="entry name" value="Enolase N-terminal domain-like"/>
    <property type="match status" value="1"/>
</dbReference>
<proteinExistence type="inferred from homology"/>
<dbReference type="SMART" id="SM00922">
    <property type="entry name" value="MR_MLE"/>
    <property type="match status" value="1"/>
</dbReference>
<dbReference type="SUPFAM" id="SSF51604">
    <property type="entry name" value="Enolase C-terminal domain-like"/>
    <property type="match status" value="1"/>
</dbReference>
<dbReference type="InterPro" id="IPR029017">
    <property type="entry name" value="Enolase-like_N"/>
</dbReference>
<dbReference type="InterPro" id="IPR013341">
    <property type="entry name" value="Mandelate_racemase_N_dom"/>
</dbReference>
<dbReference type="PANTHER" id="PTHR48073">
    <property type="entry name" value="O-SUCCINYLBENZOATE SYNTHASE-RELATED"/>
    <property type="match status" value="1"/>
</dbReference>
<keyword evidence="2" id="KW-0479">Metal-binding</keyword>
<feature type="domain" description="Mandelate racemase/muconate lactonizing enzyme C-terminal" evidence="4">
    <location>
        <begin position="161"/>
        <end position="255"/>
    </location>
</feature>
<reference evidence="5 6" key="1">
    <citation type="journal article" date="2019" name="Int. J. Syst. Evol. Microbiol.">
        <title>The Global Catalogue of Microorganisms (GCM) 10K type strain sequencing project: providing services to taxonomists for standard genome sequencing and annotation.</title>
        <authorList>
            <consortium name="The Broad Institute Genomics Platform"/>
            <consortium name="The Broad Institute Genome Sequencing Center for Infectious Disease"/>
            <person name="Wu L."/>
            <person name="Ma J."/>
        </authorList>
    </citation>
    <scope>NUCLEOTIDE SEQUENCE [LARGE SCALE GENOMIC DNA]</scope>
    <source>
        <strain evidence="5 6">JCM 14304</strain>
    </source>
</reference>
<dbReference type="PROSITE" id="PS00909">
    <property type="entry name" value="MR_MLE_2"/>
    <property type="match status" value="1"/>
</dbReference>
<dbReference type="Pfam" id="PF02746">
    <property type="entry name" value="MR_MLE_N"/>
    <property type="match status" value="1"/>
</dbReference>
<dbReference type="Gene3D" id="3.30.390.10">
    <property type="entry name" value="Enolase-like, N-terminal domain"/>
    <property type="match status" value="1"/>
</dbReference>
<sequence>MTTNPPPTAPPPIAPTGAATVAAVQTARISLRAAPELLVRGARGPHDRSDFLLVRVLTSDGVEGYGEVSATPIWSGEDGTSADHFIRTVLAPALVNRPLRPVGALEDLMDKALQGNPFTKAGVSIALWDAFARTLDVPLAVALGGPYRTEVPIKLSLSGNDEELERAYHAATAAGFGAFKVKVGLDLSTDLHRVRRARELAGNAFLGTDANGGWTRADAYRAVPELKALDVQFVEQPLEPRDLRGLRELRSLGLPVVADESVFDVPDLLDVVEARAADTVSLYVGKSAGPGRAVRMGQLAAAHGIDVLIGSNGELGIGAAAQLQVAAALPRLSAYPSDIIGAHYYTEDVLAKPLDSDGRHVRLTGGAGLGVTLRDDLLREFR</sequence>
<keyword evidence="6" id="KW-1185">Reference proteome</keyword>
<evidence type="ECO:0000313" key="5">
    <source>
        <dbReference type="EMBL" id="GAA1577279.1"/>
    </source>
</evidence>
<evidence type="ECO:0000256" key="2">
    <source>
        <dbReference type="ARBA" id="ARBA00022723"/>
    </source>
</evidence>
<dbReference type="PANTHER" id="PTHR48073:SF2">
    <property type="entry name" value="O-SUCCINYLBENZOATE SYNTHASE"/>
    <property type="match status" value="1"/>
</dbReference>
<dbReference type="Gene3D" id="3.20.20.120">
    <property type="entry name" value="Enolase-like C-terminal domain"/>
    <property type="match status" value="1"/>
</dbReference>
<comment type="similarity">
    <text evidence="1">Belongs to the mandelate racemase/muconate lactonizing enzyme family.</text>
</comment>
<name>A0ABN2DGW9_9ACTN</name>
<dbReference type="SFLD" id="SFLDG00180">
    <property type="entry name" value="muconate_cycloisomerase"/>
    <property type="match status" value="1"/>
</dbReference>
<accession>A0ABN2DGW9</accession>
<organism evidence="5 6">
    <name type="scientific">Kribbella karoonensis</name>
    <dbReference type="NCBI Taxonomy" id="324851"/>
    <lineage>
        <taxon>Bacteria</taxon>
        <taxon>Bacillati</taxon>
        <taxon>Actinomycetota</taxon>
        <taxon>Actinomycetes</taxon>
        <taxon>Propionibacteriales</taxon>
        <taxon>Kribbellaceae</taxon>
        <taxon>Kribbella</taxon>
    </lineage>
</organism>
<dbReference type="InterPro" id="IPR018110">
    <property type="entry name" value="Mandel_Rmase/mucon_lact_enz_CS"/>
</dbReference>
<protein>
    <submittedName>
        <fullName evidence="5">Dipeptide epimerase</fullName>
    </submittedName>
</protein>
<evidence type="ECO:0000313" key="6">
    <source>
        <dbReference type="Proteomes" id="UP001500190"/>
    </source>
</evidence>
<dbReference type="InterPro" id="IPR029065">
    <property type="entry name" value="Enolase_C-like"/>
</dbReference>
<dbReference type="InterPro" id="IPR013342">
    <property type="entry name" value="Mandelate_racemase_C"/>
</dbReference>
<dbReference type="SFLD" id="SFLDS00001">
    <property type="entry name" value="Enolase"/>
    <property type="match status" value="1"/>
</dbReference>